<dbReference type="Gene3D" id="3.30.70.260">
    <property type="match status" value="1"/>
</dbReference>
<dbReference type="PANTHER" id="PTHR21022">
    <property type="entry name" value="PREPHENATE DEHYDRATASE P PROTEIN"/>
    <property type="match status" value="1"/>
</dbReference>
<accession>A0A3N1HQX4</accession>
<comment type="catalytic activity">
    <reaction evidence="8 10">
        <text>prephenate + H(+) = 3-phenylpyruvate + CO2 + H2O</text>
        <dbReference type="Rhea" id="RHEA:21648"/>
        <dbReference type="ChEBI" id="CHEBI:15377"/>
        <dbReference type="ChEBI" id="CHEBI:15378"/>
        <dbReference type="ChEBI" id="CHEBI:16526"/>
        <dbReference type="ChEBI" id="CHEBI:18005"/>
        <dbReference type="ChEBI" id="CHEBI:29934"/>
        <dbReference type="EC" id="4.2.1.51"/>
    </reaction>
</comment>
<dbReference type="Pfam" id="PF00800">
    <property type="entry name" value="PDT"/>
    <property type="match status" value="1"/>
</dbReference>
<dbReference type="InterPro" id="IPR008242">
    <property type="entry name" value="Chor_mutase/pphenate_deHydtase"/>
</dbReference>
<comment type="pathway">
    <text evidence="1 10">Amino-acid biosynthesis; L-phenylalanine biosynthesis; phenylpyruvate from prephenate: step 1/1.</text>
</comment>
<dbReference type="PROSITE" id="PS00857">
    <property type="entry name" value="PREPHENATE_DEHYDR_1"/>
    <property type="match status" value="1"/>
</dbReference>
<dbReference type="InterPro" id="IPR018528">
    <property type="entry name" value="Preph_deHydtase_CS"/>
</dbReference>
<name>A0A3N1HQX4_9ACTN</name>
<evidence type="ECO:0000256" key="7">
    <source>
        <dbReference type="ARBA" id="ARBA00023239"/>
    </source>
</evidence>
<dbReference type="Pfam" id="PF01842">
    <property type="entry name" value="ACT"/>
    <property type="match status" value="1"/>
</dbReference>
<dbReference type="SUPFAM" id="SSF55021">
    <property type="entry name" value="ACT-like"/>
    <property type="match status" value="1"/>
</dbReference>
<comment type="caution">
    <text evidence="13">The sequence shown here is derived from an EMBL/GenBank/DDBJ whole genome shotgun (WGS) entry which is preliminary data.</text>
</comment>
<keyword evidence="7 10" id="KW-0456">Lyase</keyword>
<sequence>MTGGPRPRRYGYLGPEGTFTDAALGLALAARGEDGATGAPTAERVPAASVDAALAAVRAGGLDAAVVPMENSVEGGVPATLDGLAGGDPLVVVAEVLVPVSFVLAVRPGTRREDVRVVSTHSHAQAQCRGWLAEHLPDAGYTPSTSTAAAAAGLAPDAPAPSYEAALCARVAAERYGLEVLAEDVGDTAGAVTRFVVVSRPTPPPPRTGADRTTVIAFQPADHPGMLLGLLEEFSSRGVNLTRIESRPTGDALGRYCFAIDAEGHVEDARVAEALLGLHRVCAQVRFLGSYPRADAVPVVVRPGTADDDFAAARGWLDAVRAGRPPAGSHAGDGPVARTTS</sequence>
<evidence type="ECO:0000256" key="2">
    <source>
        <dbReference type="ARBA" id="ARBA00013147"/>
    </source>
</evidence>
<dbReference type="GO" id="GO:0009094">
    <property type="term" value="P:L-phenylalanine biosynthetic process"/>
    <property type="evidence" value="ECO:0007669"/>
    <property type="project" value="UniProtKB-UniPathway"/>
</dbReference>
<keyword evidence="6 10" id="KW-0584">Phenylalanine biosynthesis</keyword>
<dbReference type="FunCoup" id="A0A3N1HQX4">
    <property type="interactions" value="173"/>
</dbReference>
<evidence type="ECO:0000313" key="14">
    <source>
        <dbReference type="Proteomes" id="UP000276232"/>
    </source>
</evidence>
<evidence type="ECO:0000256" key="4">
    <source>
        <dbReference type="ARBA" id="ARBA00022605"/>
    </source>
</evidence>
<organism evidence="13 14">
    <name type="scientific">Pseudokineococcus lusitanus</name>
    <dbReference type="NCBI Taxonomy" id="763993"/>
    <lineage>
        <taxon>Bacteria</taxon>
        <taxon>Bacillati</taxon>
        <taxon>Actinomycetota</taxon>
        <taxon>Actinomycetes</taxon>
        <taxon>Kineosporiales</taxon>
        <taxon>Kineosporiaceae</taxon>
        <taxon>Pseudokineococcus</taxon>
    </lineage>
</organism>
<dbReference type="InterPro" id="IPR001086">
    <property type="entry name" value="Preph_deHydtase"/>
</dbReference>
<evidence type="ECO:0000256" key="6">
    <source>
        <dbReference type="ARBA" id="ARBA00023222"/>
    </source>
</evidence>
<dbReference type="EMBL" id="RJKN01000002">
    <property type="protein sequence ID" value="ROP44905.1"/>
    <property type="molecule type" value="Genomic_DNA"/>
</dbReference>
<evidence type="ECO:0000313" key="13">
    <source>
        <dbReference type="EMBL" id="ROP44905.1"/>
    </source>
</evidence>
<dbReference type="AlphaFoldDB" id="A0A3N1HQX4"/>
<dbReference type="InParanoid" id="A0A3N1HQX4"/>
<dbReference type="NCBIfam" id="NF008865">
    <property type="entry name" value="PRK11898.1"/>
    <property type="match status" value="1"/>
</dbReference>
<dbReference type="SUPFAM" id="SSF53850">
    <property type="entry name" value="Periplasmic binding protein-like II"/>
    <property type="match status" value="1"/>
</dbReference>
<feature type="domain" description="Prephenate dehydratase" evidence="11">
    <location>
        <begin position="9"/>
        <end position="200"/>
    </location>
</feature>
<proteinExistence type="predicted"/>
<dbReference type="InterPro" id="IPR002912">
    <property type="entry name" value="ACT_dom"/>
</dbReference>
<protein>
    <recommendedName>
        <fullName evidence="3 10">Prephenate dehydratase</fullName>
        <shortName evidence="10">PDT</shortName>
        <ecNumber evidence="2 10">4.2.1.51</ecNumber>
    </recommendedName>
</protein>
<keyword evidence="14" id="KW-1185">Reference proteome</keyword>
<reference evidence="13 14" key="1">
    <citation type="journal article" date="2015" name="Stand. Genomic Sci.">
        <title>Genomic Encyclopedia of Bacterial and Archaeal Type Strains, Phase III: the genomes of soil and plant-associated and newly described type strains.</title>
        <authorList>
            <person name="Whitman W.B."/>
            <person name="Woyke T."/>
            <person name="Klenk H.P."/>
            <person name="Zhou Y."/>
            <person name="Lilburn T.G."/>
            <person name="Beck B.J."/>
            <person name="De Vos P."/>
            <person name="Vandamme P."/>
            <person name="Eisen J.A."/>
            <person name="Garrity G."/>
            <person name="Hugenholtz P."/>
            <person name="Kyrpides N.C."/>
        </authorList>
    </citation>
    <scope>NUCLEOTIDE SEQUENCE [LARGE SCALE GENOMIC DNA]</scope>
    <source>
        <strain evidence="13 14">CECT 7306</strain>
    </source>
</reference>
<evidence type="ECO:0000256" key="10">
    <source>
        <dbReference type="RuleBase" id="RU361254"/>
    </source>
</evidence>
<evidence type="ECO:0000259" key="12">
    <source>
        <dbReference type="PROSITE" id="PS51671"/>
    </source>
</evidence>
<dbReference type="Gene3D" id="3.40.190.10">
    <property type="entry name" value="Periplasmic binding protein-like II"/>
    <property type="match status" value="2"/>
</dbReference>
<keyword evidence="4 10" id="KW-0028">Amino-acid biosynthesis</keyword>
<feature type="site" description="Essential for prephenate dehydratase activity" evidence="9">
    <location>
        <position position="193"/>
    </location>
</feature>
<dbReference type="Proteomes" id="UP000276232">
    <property type="component" value="Unassembled WGS sequence"/>
</dbReference>
<evidence type="ECO:0000256" key="9">
    <source>
        <dbReference type="PIRSR" id="PIRSR001500-2"/>
    </source>
</evidence>
<dbReference type="GO" id="GO:0004664">
    <property type="term" value="F:prephenate dehydratase activity"/>
    <property type="evidence" value="ECO:0007669"/>
    <property type="project" value="UniProtKB-UniRule"/>
</dbReference>
<dbReference type="UniPathway" id="UPA00121">
    <property type="reaction ID" value="UER00345"/>
</dbReference>
<evidence type="ECO:0000256" key="3">
    <source>
        <dbReference type="ARBA" id="ARBA00021872"/>
    </source>
</evidence>
<dbReference type="InterPro" id="IPR045865">
    <property type="entry name" value="ACT-like_dom_sf"/>
</dbReference>
<gene>
    <name evidence="10" type="primary">pheA</name>
    <name evidence="13" type="ORF">EDC03_1035</name>
</gene>
<dbReference type="EC" id="4.2.1.51" evidence="2 10"/>
<dbReference type="PANTHER" id="PTHR21022:SF19">
    <property type="entry name" value="PREPHENATE DEHYDRATASE-RELATED"/>
    <property type="match status" value="1"/>
</dbReference>
<evidence type="ECO:0000256" key="1">
    <source>
        <dbReference type="ARBA" id="ARBA00004741"/>
    </source>
</evidence>
<dbReference type="PIRSF" id="PIRSF001500">
    <property type="entry name" value="Chor_mut_pdt_Ppr"/>
    <property type="match status" value="1"/>
</dbReference>
<dbReference type="FunFam" id="3.30.70.260:FF:000012">
    <property type="entry name" value="Prephenate dehydratase"/>
    <property type="match status" value="1"/>
</dbReference>
<dbReference type="OrthoDB" id="9802281at2"/>
<dbReference type="PROSITE" id="PS51171">
    <property type="entry name" value="PREPHENATE_DEHYDR_3"/>
    <property type="match status" value="1"/>
</dbReference>
<evidence type="ECO:0000256" key="5">
    <source>
        <dbReference type="ARBA" id="ARBA00023141"/>
    </source>
</evidence>
<feature type="domain" description="ACT" evidence="12">
    <location>
        <begin position="215"/>
        <end position="292"/>
    </location>
</feature>
<evidence type="ECO:0000259" key="11">
    <source>
        <dbReference type="PROSITE" id="PS51171"/>
    </source>
</evidence>
<dbReference type="RefSeq" id="WP_123379121.1">
    <property type="nucleotide sequence ID" value="NZ_RJKN01000002.1"/>
</dbReference>
<keyword evidence="5 10" id="KW-0057">Aromatic amino acid biosynthesis</keyword>
<dbReference type="FunFam" id="3.40.190.10:FF:000064">
    <property type="entry name" value="Prephenate dehydratase"/>
    <property type="match status" value="1"/>
</dbReference>
<evidence type="ECO:0000256" key="8">
    <source>
        <dbReference type="ARBA" id="ARBA00047848"/>
    </source>
</evidence>
<dbReference type="PROSITE" id="PS51671">
    <property type="entry name" value="ACT"/>
    <property type="match status" value="1"/>
</dbReference>
<dbReference type="CDD" id="cd04905">
    <property type="entry name" value="ACT_CM-PDT"/>
    <property type="match status" value="1"/>
</dbReference>
<dbReference type="PROSITE" id="PS00858">
    <property type="entry name" value="PREPHENATE_DEHYDR_2"/>
    <property type="match status" value="1"/>
</dbReference>
<dbReference type="GO" id="GO:0005737">
    <property type="term" value="C:cytoplasm"/>
    <property type="evidence" value="ECO:0007669"/>
    <property type="project" value="TreeGrafter"/>
</dbReference>